<comment type="caution">
    <text evidence="1">The sequence shown here is derived from an EMBL/GenBank/DDBJ whole genome shotgun (WGS) entry which is preliminary data.</text>
</comment>
<protein>
    <submittedName>
        <fullName evidence="1">Uncharacterized protein</fullName>
    </submittedName>
</protein>
<keyword evidence="2" id="KW-1185">Reference proteome</keyword>
<gene>
    <name evidence="1" type="ORF">I2501_15905</name>
</gene>
<evidence type="ECO:0000313" key="1">
    <source>
        <dbReference type="EMBL" id="MBF9069508.1"/>
    </source>
</evidence>
<dbReference type="AlphaFoldDB" id="A0A931B3A6"/>
<proteinExistence type="predicted"/>
<sequence>MSSDTWHTGFTHWIVQQVRENGIVEQEIPEALLWCWTSAARSTGLDPEDVREIARRTGAAESDVLAACGRDNAQWAAEQDRFDQPDLVALDKYLDTILGGLFPSS</sequence>
<accession>A0A931B3A6</accession>
<dbReference type="RefSeq" id="WP_196194697.1">
    <property type="nucleotide sequence ID" value="NZ_JADPRT010000006.1"/>
</dbReference>
<dbReference type="EMBL" id="JADPRT010000006">
    <property type="protein sequence ID" value="MBF9069508.1"/>
    <property type="molecule type" value="Genomic_DNA"/>
</dbReference>
<dbReference type="Proteomes" id="UP000657385">
    <property type="component" value="Unassembled WGS sequence"/>
</dbReference>
<name>A0A931B3A6_9ACTN</name>
<organism evidence="1 2">
    <name type="scientific">Streptacidiphilus fuscans</name>
    <dbReference type="NCBI Taxonomy" id="2789292"/>
    <lineage>
        <taxon>Bacteria</taxon>
        <taxon>Bacillati</taxon>
        <taxon>Actinomycetota</taxon>
        <taxon>Actinomycetes</taxon>
        <taxon>Kitasatosporales</taxon>
        <taxon>Streptomycetaceae</taxon>
        <taxon>Streptacidiphilus</taxon>
    </lineage>
</organism>
<evidence type="ECO:0000313" key="2">
    <source>
        <dbReference type="Proteomes" id="UP000657385"/>
    </source>
</evidence>
<reference evidence="1" key="1">
    <citation type="submission" date="2020-11" db="EMBL/GenBank/DDBJ databases">
        <title>Isolation and identification of active actinomycetes.</title>
        <authorList>
            <person name="Yu B."/>
        </authorList>
    </citation>
    <scope>NUCLEOTIDE SEQUENCE</scope>
    <source>
        <strain evidence="1">NEAU-YB345</strain>
    </source>
</reference>